<proteinExistence type="predicted"/>
<keyword evidence="1" id="KW-1133">Transmembrane helix</keyword>
<evidence type="ECO:0000313" key="3">
    <source>
        <dbReference type="Proteomes" id="UP000812287"/>
    </source>
</evidence>
<sequence>MTLLPEPAVAPRRSLRLSLVPRLCGTVGLFILISSWAGIFYHNALFCSKNGRGTLKTAKLQLLGHHHRTHHHTGCSTHNESQLKFESQTVSSPGDSSSLPDSEHLGLEELRELVSTTEGFLARDYSLNLGWNNIRYIIEAALLQAKLLHRTLILPSFIYARGCEYGIKTCGDYFAMVNRGDALGSNEWRELPVEEQMGWVIPINLMMNITHLRETHPVITVSDYLRLHGVDPTAEASNGQWQRDRYHASDVKNVFTGKTPELYIIQNEWYDEGEIVRVDKISDEIKARMREDEAHGALHALAGDLPQNVALDWNRTQEILNIWDDHELEKIMVEHGWEVLHTFRPVKGMELSKAVTEPMKQFARRSAIRGFQDDFSGRKEEVLLLSGPLHIRRKPGGMRFTTRFALNDYLHLVLHDIRQIDAIISLADLMVQRLYDLVGGRLWMAAHMRRGDCKTSSSLQHLLRDIPILVVVRYNFVMESSPEKHIVRVKQHLKDGRRLIESIHEREEALRSYDIPDIPGSDYEIYSREPPLADDRFYVATDERNDTVLQEFRSQGAILMDDLLTISDRRMNGPEISWALMITDFRGLVEQVVLSRAAYFYGHTMSSVVGGVMNLRGKRGVDPRTTDVD</sequence>
<keyword evidence="3" id="KW-1185">Reference proteome</keyword>
<dbReference type="RefSeq" id="XP_043040130.1">
    <property type="nucleotide sequence ID" value="XM_043179794.1"/>
</dbReference>
<keyword evidence="1" id="KW-0472">Membrane</keyword>
<evidence type="ECO:0008006" key="4">
    <source>
        <dbReference type="Google" id="ProtNLM"/>
    </source>
</evidence>
<keyword evidence="1" id="KW-0812">Transmembrane</keyword>
<evidence type="ECO:0000256" key="1">
    <source>
        <dbReference type="SAM" id="Phobius"/>
    </source>
</evidence>
<protein>
    <recommendedName>
        <fullName evidence="4">O-fucosyltransferase family protein</fullName>
    </recommendedName>
</protein>
<reference evidence="2" key="1">
    <citation type="submission" date="2020-11" db="EMBL/GenBank/DDBJ databases">
        <title>Adaptations for nitrogen fixation in a non-lichenized fungal sporocarp promotes dispersal by wood-feeding termites.</title>
        <authorList>
            <consortium name="DOE Joint Genome Institute"/>
            <person name="Koch R.A."/>
            <person name="Yoon G."/>
            <person name="Arayal U."/>
            <person name="Lail K."/>
            <person name="Amirebrahimi M."/>
            <person name="Labutti K."/>
            <person name="Lipzen A."/>
            <person name="Riley R."/>
            <person name="Barry K."/>
            <person name="Henrissat B."/>
            <person name="Grigoriev I.V."/>
            <person name="Herr J.R."/>
            <person name="Aime M.C."/>
        </authorList>
    </citation>
    <scope>NUCLEOTIDE SEQUENCE</scope>
    <source>
        <strain evidence="2">MCA 3950</strain>
    </source>
</reference>
<dbReference type="Gene3D" id="3.40.50.11350">
    <property type="match status" value="1"/>
</dbReference>
<accession>A0A9P8ASX8</accession>
<name>A0A9P8ASX8_9AGAR</name>
<evidence type="ECO:0000313" key="2">
    <source>
        <dbReference type="EMBL" id="KAG7446630.1"/>
    </source>
</evidence>
<dbReference type="AlphaFoldDB" id="A0A9P8ASX8"/>
<dbReference type="OrthoDB" id="3345970at2759"/>
<dbReference type="GeneID" id="66102088"/>
<feature type="transmembrane region" description="Helical" evidence="1">
    <location>
        <begin position="20"/>
        <end position="41"/>
    </location>
</feature>
<gene>
    <name evidence="2" type="ORF">BT62DRAFT_130333</name>
</gene>
<organism evidence="2 3">
    <name type="scientific">Guyanagaster necrorhizus</name>
    <dbReference type="NCBI Taxonomy" id="856835"/>
    <lineage>
        <taxon>Eukaryota</taxon>
        <taxon>Fungi</taxon>
        <taxon>Dikarya</taxon>
        <taxon>Basidiomycota</taxon>
        <taxon>Agaricomycotina</taxon>
        <taxon>Agaricomycetes</taxon>
        <taxon>Agaricomycetidae</taxon>
        <taxon>Agaricales</taxon>
        <taxon>Marasmiineae</taxon>
        <taxon>Physalacriaceae</taxon>
        <taxon>Guyanagaster</taxon>
    </lineage>
</organism>
<dbReference type="EMBL" id="MU250534">
    <property type="protein sequence ID" value="KAG7446630.1"/>
    <property type="molecule type" value="Genomic_DNA"/>
</dbReference>
<comment type="caution">
    <text evidence="2">The sequence shown here is derived from an EMBL/GenBank/DDBJ whole genome shotgun (WGS) entry which is preliminary data.</text>
</comment>
<dbReference type="Proteomes" id="UP000812287">
    <property type="component" value="Unassembled WGS sequence"/>
</dbReference>